<feature type="repeat" description="CXXCXGXG motif" evidence="11">
    <location>
        <begin position="150"/>
        <end position="157"/>
    </location>
</feature>
<dbReference type="InterPro" id="IPR001623">
    <property type="entry name" value="DnaJ_domain"/>
</dbReference>
<feature type="binding site" evidence="11">
    <location>
        <position position="167"/>
    </location>
    <ligand>
        <name>Zn(2+)</name>
        <dbReference type="ChEBI" id="CHEBI:29105"/>
        <label>2</label>
    </ligand>
</feature>
<dbReference type="GO" id="GO:0006260">
    <property type="term" value="P:DNA replication"/>
    <property type="evidence" value="ECO:0007669"/>
    <property type="project" value="UniProtKB-KW"/>
</dbReference>
<name>A0A0R1V6M4_9LACO</name>
<dbReference type="CDD" id="cd06257">
    <property type="entry name" value="DnaJ"/>
    <property type="match status" value="1"/>
</dbReference>
<dbReference type="SUPFAM" id="SSF57938">
    <property type="entry name" value="DnaJ/Hsp40 cysteine-rich domain"/>
    <property type="match status" value="1"/>
</dbReference>
<comment type="domain">
    <text evidence="11">The J domain is necessary and sufficient to stimulate DnaK ATPase activity. Zinc center 1 plays an important role in the autonomous, DnaK-independent chaperone activity of DnaJ. Zinc center 2 is essential for interaction with DnaK and for DnaJ activity.</text>
</comment>
<feature type="binding site" evidence="11">
    <location>
        <position position="150"/>
    </location>
    <ligand>
        <name>Zn(2+)</name>
        <dbReference type="ChEBI" id="CHEBI:29105"/>
        <label>1</label>
    </ligand>
</feature>
<protein>
    <recommendedName>
        <fullName evidence="10 11">Chaperone protein DnaJ</fullName>
    </recommendedName>
</protein>
<evidence type="ECO:0000256" key="4">
    <source>
        <dbReference type="ARBA" id="ARBA00022737"/>
    </source>
</evidence>
<evidence type="ECO:0000256" key="8">
    <source>
        <dbReference type="ARBA" id="ARBA00023186"/>
    </source>
</evidence>
<evidence type="ECO:0000256" key="7">
    <source>
        <dbReference type="ARBA" id="ARBA00023016"/>
    </source>
</evidence>
<feature type="binding site" evidence="11">
    <location>
        <position position="170"/>
    </location>
    <ligand>
        <name>Zn(2+)</name>
        <dbReference type="ChEBI" id="CHEBI:29105"/>
        <label>2</label>
    </ligand>
</feature>
<dbReference type="SMART" id="SM00271">
    <property type="entry name" value="DnaJ"/>
    <property type="match status" value="1"/>
</dbReference>
<dbReference type="InterPro" id="IPR008971">
    <property type="entry name" value="HSP40/DnaJ_pept-bd"/>
</dbReference>
<dbReference type="InterPro" id="IPR012724">
    <property type="entry name" value="DnaJ"/>
</dbReference>
<evidence type="ECO:0000256" key="6">
    <source>
        <dbReference type="ARBA" id="ARBA00022833"/>
    </source>
</evidence>
<dbReference type="GO" id="GO:0005737">
    <property type="term" value="C:cytoplasm"/>
    <property type="evidence" value="ECO:0007669"/>
    <property type="project" value="UniProtKB-SubCell"/>
</dbReference>
<evidence type="ECO:0000256" key="11">
    <source>
        <dbReference type="HAMAP-Rule" id="MF_01152"/>
    </source>
</evidence>
<dbReference type="AlphaFoldDB" id="A0A0R1V6M4"/>
<dbReference type="InterPro" id="IPR036410">
    <property type="entry name" value="HSP_DnaJ_Cys-rich_dom_sf"/>
</dbReference>
<comment type="subcellular location">
    <subcellularLocation>
        <location evidence="11">Cytoplasm</location>
    </subcellularLocation>
</comment>
<reference evidence="15 16" key="1">
    <citation type="journal article" date="2015" name="Genome Announc.">
        <title>Expanding the biotechnology potential of lactobacilli through comparative genomics of 213 strains and associated genera.</title>
        <authorList>
            <person name="Sun Z."/>
            <person name="Harris H.M."/>
            <person name="McCann A."/>
            <person name="Guo C."/>
            <person name="Argimon S."/>
            <person name="Zhang W."/>
            <person name="Yang X."/>
            <person name="Jeffery I.B."/>
            <person name="Cooney J.C."/>
            <person name="Kagawa T.F."/>
            <person name="Liu W."/>
            <person name="Song Y."/>
            <person name="Salvetti E."/>
            <person name="Wrobel A."/>
            <person name="Rasinkangas P."/>
            <person name="Parkhill J."/>
            <person name="Rea M.C."/>
            <person name="O'Sullivan O."/>
            <person name="Ritari J."/>
            <person name="Douillard F.P."/>
            <person name="Paul Ross R."/>
            <person name="Yang R."/>
            <person name="Briner A.E."/>
            <person name="Felis G.E."/>
            <person name="de Vos W.M."/>
            <person name="Barrangou R."/>
            <person name="Klaenhammer T.R."/>
            <person name="Caufield P.W."/>
            <person name="Cui Y."/>
            <person name="Zhang H."/>
            <person name="O'Toole P.W."/>
        </authorList>
    </citation>
    <scope>NUCLEOTIDE SEQUENCE [LARGE SCALE GENOMIC DNA]</scope>
    <source>
        <strain evidence="15 16">DSM 16045</strain>
    </source>
</reference>
<evidence type="ECO:0000313" key="15">
    <source>
        <dbReference type="EMBL" id="KRM00821.1"/>
    </source>
</evidence>
<feature type="domain" description="J" evidence="13">
    <location>
        <begin position="5"/>
        <end position="69"/>
    </location>
</feature>
<dbReference type="CDD" id="cd10747">
    <property type="entry name" value="DnaJ_C"/>
    <property type="match status" value="1"/>
</dbReference>
<dbReference type="GO" id="GO:0031072">
    <property type="term" value="F:heat shock protein binding"/>
    <property type="evidence" value="ECO:0007669"/>
    <property type="project" value="InterPro"/>
</dbReference>
<comment type="caution">
    <text evidence="15">The sequence shown here is derived from an EMBL/GenBank/DDBJ whole genome shotgun (WGS) entry which is preliminary data.</text>
</comment>
<keyword evidence="1 11" id="KW-0963">Cytoplasm</keyword>
<evidence type="ECO:0000259" key="14">
    <source>
        <dbReference type="PROSITE" id="PS51188"/>
    </source>
</evidence>
<sequence>MAEKDYYETLGVDKDASEQDIKRAFRKLAAKYHPDVNKEPGAEEKFKEINEAYETLSDPQKRSQYDQFGSAGPQGFGGGQGGFGGFGGGAQGGFSDFSDIFGDLFGGGRARRDPTAPEPGRDLQYTMTLDFMDAVFGKESQIKYNRETNCDVCHGSGAKPGKSAHTCSQCHGTGYIVTQRQTMMGVMQSQQVCPTCGGTGQEIDPADRCDKCHGVGHIQERHEVKVTIPAGVDDGQQLRLQGQGEVGKNGGPYGDLYIVFRVTPSRDFKRDGTTIYVEEDITIPQATLGDKIQVKTVHSNVELSIPAGTQSETDFRLRGKGVPILHGNGNGDEYVKVHVKTPKKLNKRQREAMMAFAEASGEEVEGVKGGFWEKLKDAFEE</sequence>
<keyword evidence="16" id="KW-1185">Reference proteome</keyword>
<evidence type="ECO:0000259" key="13">
    <source>
        <dbReference type="PROSITE" id="PS50076"/>
    </source>
</evidence>
<dbReference type="PANTHER" id="PTHR43096:SF48">
    <property type="entry name" value="CHAPERONE PROTEIN DNAJ"/>
    <property type="match status" value="1"/>
</dbReference>
<dbReference type="PROSITE" id="PS50076">
    <property type="entry name" value="DNAJ_2"/>
    <property type="match status" value="1"/>
</dbReference>
<dbReference type="EMBL" id="AZFN01000025">
    <property type="protein sequence ID" value="KRM00821.1"/>
    <property type="molecule type" value="Genomic_DNA"/>
</dbReference>
<dbReference type="PROSITE" id="PS51188">
    <property type="entry name" value="ZF_CR"/>
    <property type="match status" value="1"/>
</dbReference>
<feature type="binding site" evidence="11">
    <location>
        <position position="212"/>
    </location>
    <ligand>
        <name>Zn(2+)</name>
        <dbReference type="ChEBI" id="CHEBI:29105"/>
        <label>1</label>
    </ligand>
</feature>
<keyword evidence="2 11" id="KW-0235">DNA replication</keyword>
<dbReference type="GO" id="GO:0051082">
    <property type="term" value="F:unfolded protein binding"/>
    <property type="evidence" value="ECO:0007669"/>
    <property type="project" value="UniProtKB-UniRule"/>
</dbReference>
<dbReference type="InterPro" id="IPR002939">
    <property type="entry name" value="DnaJ_C"/>
</dbReference>
<dbReference type="InterPro" id="IPR001305">
    <property type="entry name" value="HSP_DnaJ_Cys-rich_dom"/>
</dbReference>
<evidence type="ECO:0000313" key="16">
    <source>
        <dbReference type="Proteomes" id="UP000051739"/>
    </source>
</evidence>
<dbReference type="GO" id="GO:0005524">
    <property type="term" value="F:ATP binding"/>
    <property type="evidence" value="ECO:0007669"/>
    <property type="project" value="InterPro"/>
</dbReference>
<dbReference type="NCBIfam" id="NF010869">
    <property type="entry name" value="PRK14276.1"/>
    <property type="match status" value="1"/>
</dbReference>
<keyword evidence="7 11" id="KW-0346">Stress response</keyword>
<comment type="cofactor">
    <cofactor evidence="11">
        <name>Zn(2+)</name>
        <dbReference type="ChEBI" id="CHEBI:29105"/>
    </cofactor>
    <text evidence="11">Binds 2 Zn(2+) ions per monomer.</text>
</comment>
<dbReference type="CDD" id="cd10719">
    <property type="entry name" value="DnaJ_zf"/>
    <property type="match status" value="1"/>
</dbReference>
<dbReference type="SUPFAM" id="SSF49493">
    <property type="entry name" value="HSP40/DnaJ peptide-binding domain"/>
    <property type="match status" value="2"/>
</dbReference>
<dbReference type="GO" id="GO:0009408">
    <property type="term" value="P:response to heat"/>
    <property type="evidence" value="ECO:0007669"/>
    <property type="project" value="InterPro"/>
</dbReference>
<feature type="domain" description="CR-type" evidence="14">
    <location>
        <begin position="137"/>
        <end position="221"/>
    </location>
</feature>
<evidence type="ECO:0000256" key="9">
    <source>
        <dbReference type="ARBA" id="ARBA00061004"/>
    </source>
</evidence>
<organism evidence="15 16">
    <name type="scientific">Limosilactobacillus gastricus DSM 16045</name>
    <dbReference type="NCBI Taxonomy" id="1423749"/>
    <lineage>
        <taxon>Bacteria</taxon>
        <taxon>Bacillati</taxon>
        <taxon>Bacillota</taxon>
        <taxon>Bacilli</taxon>
        <taxon>Lactobacillales</taxon>
        <taxon>Lactobacillaceae</taxon>
        <taxon>Limosilactobacillus</taxon>
    </lineage>
</organism>
<dbReference type="PATRIC" id="fig|1423749.3.peg.1005"/>
<dbReference type="Pfam" id="PF00226">
    <property type="entry name" value="DnaJ"/>
    <property type="match status" value="1"/>
</dbReference>
<dbReference type="FunFam" id="2.10.230.10:FF:000002">
    <property type="entry name" value="Molecular chaperone DnaJ"/>
    <property type="match status" value="1"/>
</dbReference>
<dbReference type="InterPro" id="IPR036869">
    <property type="entry name" value="J_dom_sf"/>
</dbReference>
<comment type="subunit">
    <text evidence="11">Homodimer.</text>
</comment>
<dbReference type="HAMAP" id="MF_01152">
    <property type="entry name" value="DnaJ"/>
    <property type="match status" value="1"/>
</dbReference>
<dbReference type="Gene3D" id="1.10.287.110">
    <property type="entry name" value="DnaJ domain"/>
    <property type="match status" value="1"/>
</dbReference>
<dbReference type="FunFam" id="1.10.287.110:FF:000031">
    <property type="entry name" value="Molecular chaperone DnaJ"/>
    <property type="match status" value="1"/>
</dbReference>
<evidence type="ECO:0000256" key="10">
    <source>
        <dbReference type="ARBA" id="ARBA00067609"/>
    </source>
</evidence>
<evidence type="ECO:0000256" key="5">
    <source>
        <dbReference type="ARBA" id="ARBA00022771"/>
    </source>
</evidence>
<dbReference type="Gene3D" id="2.60.260.20">
    <property type="entry name" value="Urease metallochaperone UreE, N-terminal domain"/>
    <property type="match status" value="2"/>
</dbReference>
<evidence type="ECO:0000256" key="12">
    <source>
        <dbReference type="PROSITE-ProRule" id="PRU00546"/>
    </source>
</evidence>
<dbReference type="RefSeq" id="WP_056937880.1">
    <property type="nucleotide sequence ID" value="NZ_AZFN01000025.1"/>
</dbReference>
<feature type="zinc finger region" description="CR-type" evidence="12">
    <location>
        <begin position="137"/>
        <end position="221"/>
    </location>
</feature>
<dbReference type="Proteomes" id="UP000051739">
    <property type="component" value="Unassembled WGS sequence"/>
</dbReference>
<feature type="repeat" description="CXXCXGXG motif" evidence="11">
    <location>
        <begin position="167"/>
        <end position="174"/>
    </location>
</feature>
<dbReference type="NCBIfam" id="NF008035">
    <property type="entry name" value="PRK10767.1"/>
    <property type="match status" value="1"/>
</dbReference>
<dbReference type="PANTHER" id="PTHR43096">
    <property type="entry name" value="DNAJ HOMOLOG 1, MITOCHONDRIAL-RELATED"/>
    <property type="match status" value="1"/>
</dbReference>
<dbReference type="GO" id="GO:0008270">
    <property type="term" value="F:zinc ion binding"/>
    <property type="evidence" value="ECO:0007669"/>
    <property type="project" value="UniProtKB-UniRule"/>
</dbReference>
<dbReference type="Pfam" id="PF00684">
    <property type="entry name" value="DnaJ_CXXCXGXG"/>
    <property type="match status" value="1"/>
</dbReference>
<dbReference type="SUPFAM" id="SSF46565">
    <property type="entry name" value="Chaperone J-domain"/>
    <property type="match status" value="1"/>
</dbReference>
<feature type="binding site" evidence="11">
    <location>
        <position position="153"/>
    </location>
    <ligand>
        <name>Zn(2+)</name>
        <dbReference type="ChEBI" id="CHEBI:29105"/>
        <label>1</label>
    </ligand>
</feature>
<dbReference type="PROSITE" id="PS00636">
    <property type="entry name" value="DNAJ_1"/>
    <property type="match status" value="1"/>
</dbReference>
<comment type="similarity">
    <text evidence="9 11">Belongs to the DnaJ family.</text>
</comment>
<evidence type="ECO:0000256" key="3">
    <source>
        <dbReference type="ARBA" id="ARBA00022723"/>
    </source>
</evidence>
<comment type="function">
    <text evidence="11">Participates actively in the response to hyperosmotic and heat shock by preventing the aggregation of stress-denatured proteins and by disaggregating proteins, also in an autonomous, DnaK-independent fashion. Unfolded proteins bind initially to DnaJ; upon interaction with the DnaJ-bound protein, DnaK hydrolyzes its bound ATP, resulting in the formation of a stable complex. GrpE releases ADP from DnaK; ATP binding to DnaK triggers the release of the substrate protein, thus completing the reaction cycle. Several rounds of ATP-dependent interactions between DnaJ, DnaK and GrpE are required for fully efficient folding. Also involved, together with DnaK and GrpE, in the DNA replication of plasmids through activation of initiation proteins.</text>
</comment>
<accession>A0A0R1V6M4</accession>
<dbReference type="Gene3D" id="2.10.230.10">
    <property type="entry name" value="Heat shock protein DnaJ, cysteine-rich domain"/>
    <property type="match status" value="1"/>
</dbReference>
<dbReference type="FunFam" id="2.60.260.20:FF:000005">
    <property type="entry name" value="Chaperone protein dnaJ 1, mitochondrial"/>
    <property type="match status" value="1"/>
</dbReference>
<feature type="repeat" description="CXXCXGXG motif" evidence="11">
    <location>
        <begin position="193"/>
        <end position="200"/>
    </location>
</feature>
<feature type="binding site" evidence="11">
    <location>
        <position position="196"/>
    </location>
    <ligand>
        <name>Zn(2+)</name>
        <dbReference type="ChEBI" id="CHEBI:29105"/>
        <label>2</label>
    </ligand>
</feature>
<dbReference type="PRINTS" id="PR00625">
    <property type="entry name" value="JDOMAIN"/>
</dbReference>
<keyword evidence="8 11" id="KW-0143">Chaperone</keyword>
<feature type="binding site" evidence="11">
    <location>
        <position position="193"/>
    </location>
    <ligand>
        <name>Zn(2+)</name>
        <dbReference type="ChEBI" id="CHEBI:29105"/>
        <label>2</label>
    </ligand>
</feature>
<gene>
    <name evidence="11" type="primary">dnaJ</name>
    <name evidence="15" type="ORF">FC60_GL000991</name>
</gene>
<dbReference type="GO" id="GO:0042026">
    <property type="term" value="P:protein refolding"/>
    <property type="evidence" value="ECO:0007669"/>
    <property type="project" value="TreeGrafter"/>
</dbReference>
<evidence type="ECO:0000256" key="1">
    <source>
        <dbReference type="ARBA" id="ARBA00022490"/>
    </source>
</evidence>
<feature type="binding site" evidence="11">
    <location>
        <position position="209"/>
    </location>
    <ligand>
        <name>Zn(2+)</name>
        <dbReference type="ChEBI" id="CHEBI:29105"/>
        <label>1</label>
    </ligand>
</feature>
<keyword evidence="3 11" id="KW-0479">Metal-binding</keyword>
<dbReference type="InterPro" id="IPR018253">
    <property type="entry name" value="DnaJ_domain_CS"/>
</dbReference>
<feature type="repeat" description="CXXCXGXG motif" evidence="11">
    <location>
        <begin position="209"/>
        <end position="216"/>
    </location>
</feature>
<keyword evidence="6 11" id="KW-0862">Zinc</keyword>
<keyword evidence="4 11" id="KW-0677">Repeat</keyword>
<proteinExistence type="inferred from homology"/>
<dbReference type="NCBIfam" id="TIGR02349">
    <property type="entry name" value="DnaJ_bact"/>
    <property type="match status" value="1"/>
</dbReference>
<evidence type="ECO:0000256" key="2">
    <source>
        <dbReference type="ARBA" id="ARBA00022705"/>
    </source>
</evidence>
<keyword evidence="5 11" id="KW-0863">Zinc-finger</keyword>
<dbReference type="Pfam" id="PF01556">
    <property type="entry name" value="DnaJ_C"/>
    <property type="match status" value="1"/>
</dbReference>